<dbReference type="STRING" id="930990.A0A067MY14"/>
<keyword evidence="3" id="KW-1185">Reference proteome</keyword>
<evidence type="ECO:0000313" key="3">
    <source>
        <dbReference type="Proteomes" id="UP000027195"/>
    </source>
</evidence>
<protein>
    <recommendedName>
        <fullName evidence="1">DDE-1 domain-containing protein</fullName>
    </recommendedName>
</protein>
<dbReference type="OrthoDB" id="3341102at2759"/>
<dbReference type="InterPro" id="IPR004875">
    <property type="entry name" value="DDE_SF_endonuclease_dom"/>
</dbReference>
<dbReference type="Pfam" id="PF03184">
    <property type="entry name" value="DDE_1"/>
    <property type="match status" value="1"/>
</dbReference>
<accession>A0A067MY14</accession>
<sequence length="148" mass="16902">MFHSIASHFEAKMVELGLPPHSPCVVTLDAWSVHRGQEFRDWVSAMFPWIFLIYIPAGCTGLFQPCDVGIQRILKLVIKWAAHADIVNETLAMLDRGITPELIVLDKRVATMRDRSVRWVVEAHKALSNKDLVKKVRRAHNGYFNILI</sequence>
<evidence type="ECO:0000313" key="2">
    <source>
        <dbReference type="EMBL" id="KDQ16767.1"/>
    </source>
</evidence>
<reference evidence="3" key="1">
    <citation type="journal article" date="2014" name="Proc. Natl. Acad. Sci. U.S.A.">
        <title>Extensive sampling of basidiomycete genomes demonstrates inadequacy of the white-rot/brown-rot paradigm for wood decay fungi.</title>
        <authorList>
            <person name="Riley R."/>
            <person name="Salamov A.A."/>
            <person name="Brown D.W."/>
            <person name="Nagy L.G."/>
            <person name="Floudas D."/>
            <person name="Held B.W."/>
            <person name="Levasseur A."/>
            <person name="Lombard V."/>
            <person name="Morin E."/>
            <person name="Otillar R."/>
            <person name="Lindquist E.A."/>
            <person name="Sun H."/>
            <person name="LaButti K.M."/>
            <person name="Schmutz J."/>
            <person name="Jabbour D."/>
            <person name="Luo H."/>
            <person name="Baker S.E."/>
            <person name="Pisabarro A.G."/>
            <person name="Walton J.D."/>
            <person name="Blanchette R.A."/>
            <person name="Henrissat B."/>
            <person name="Martin F."/>
            <person name="Cullen D."/>
            <person name="Hibbett D.S."/>
            <person name="Grigoriev I.V."/>
        </authorList>
    </citation>
    <scope>NUCLEOTIDE SEQUENCE [LARGE SCALE GENOMIC DNA]</scope>
    <source>
        <strain evidence="3">FD-172 SS1</strain>
    </source>
</reference>
<dbReference type="AlphaFoldDB" id="A0A067MY14"/>
<name>A0A067MY14_BOTB1</name>
<dbReference type="EMBL" id="KL198026">
    <property type="protein sequence ID" value="KDQ16767.1"/>
    <property type="molecule type" value="Genomic_DNA"/>
</dbReference>
<feature type="domain" description="DDE-1" evidence="1">
    <location>
        <begin position="9"/>
        <end position="132"/>
    </location>
</feature>
<organism evidence="2 3">
    <name type="scientific">Botryobasidium botryosum (strain FD-172 SS1)</name>
    <dbReference type="NCBI Taxonomy" id="930990"/>
    <lineage>
        <taxon>Eukaryota</taxon>
        <taxon>Fungi</taxon>
        <taxon>Dikarya</taxon>
        <taxon>Basidiomycota</taxon>
        <taxon>Agaricomycotina</taxon>
        <taxon>Agaricomycetes</taxon>
        <taxon>Cantharellales</taxon>
        <taxon>Botryobasidiaceae</taxon>
        <taxon>Botryobasidium</taxon>
    </lineage>
</organism>
<gene>
    <name evidence="2" type="ORF">BOTBODRAFT_106566</name>
</gene>
<dbReference type="InParanoid" id="A0A067MY14"/>
<proteinExistence type="predicted"/>
<dbReference type="GO" id="GO:0003676">
    <property type="term" value="F:nucleic acid binding"/>
    <property type="evidence" value="ECO:0007669"/>
    <property type="project" value="InterPro"/>
</dbReference>
<dbReference type="HOGENOM" id="CLU_046752_5_0_1"/>
<dbReference type="Proteomes" id="UP000027195">
    <property type="component" value="Unassembled WGS sequence"/>
</dbReference>
<evidence type="ECO:0000259" key="1">
    <source>
        <dbReference type="Pfam" id="PF03184"/>
    </source>
</evidence>